<dbReference type="InterPro" id="IPR036397">
    <property type="entry name" value="RNaseH_sf"/>
</dbReference>
<organism evidence="3 4">
    <name type="scientific">Setomelanomma holmii</name>
    <dbReference type="NCBI Taxonomy" id="210430"/>
    <lineage>
        <taxon>Eukaryota</taxon>
        <taxon>Fungi</taxon>
        <taxon>Dikarya</taxon>
        <taxon>Ascomycota</taxon>
        <taxon>Pezizomycotina</taxon>
        <taxon>Dothideomycetes</taxon>
        <taxon>Pleosporomycetidae</taxon>
        <taxon>Pleosporales</taxon>
        <taxon>Pleosporineae</taxon>
        <taxon>Phaeosphaeriaceae</taxon>
        <taxon>Setomelanomma</taxon>
    </lineage>
</organism>
<dbReference type="InterPro" id="IPR038717">
    <property type="entry name" value="Tc1-like_DDE_dom"/>
</dbReference>
<dbReference type="OrthoDB" id="3774633at2759"/>
<keyword evidence="4" id="KW-1185">Reference proteome</keyword>
<protein>
    <recommendedName>
        <fullName evidence="2">Tc1-like transposase DDE domain-containing protein</fullName>
    </recommendedName>
</protein>
<dbReference type="GO" id="GO:0003676">
    <property type="term" value="F:nucleic acid binding"/>
    <property type="evidence" value="ECO:0007669"/>
    <property type="project" value="InterPro"/>
</dbReference>
<gene>
    <name evidence="3" type="ORF">EK21DRAFT_89198</name>
</gene>
<evidence type="ECO:0000313" key="4">
    <source>
        <dbReference type="Proteomes" id="UP000799777"/>
    </source>
</evidence>
<dbReference type="Pfam" id="PF13358">
    <property type="entry name" value="DDE_3"/>
    <property type="match status" value="1"/>
</dbReference>
<proteinExistence type="predicted"/>
<dbReference type="EMBL" id="ML978193">
    <property type="protein sequence ID" value="KAF2030134.1"/>
    <property type="molecule type" value="Genomic_DNA"/>
</dbReference>
<feature type="coiled-coil region" evidence="1">
    <location>
        <begin position="38"/>
        <end position="65"/>
    </location>
</feature>
<dbReference type="Gene3D" id="3.30.420.10">
    <property type="entry name" value="Ribonuclease H-like superfamily/Ribonuclease H"/>
    <property type="match status" value="1"/>
</dbReference>
<accession>A0A9P4LNQ2</accession>
<evidence type="ECO:0000259" key="2">
    <source>
        <dbReference type="Pfam" id="PF13358"/>
    </source>
</evidence>
<evidence type="ECO:0000256" key="1">
    <source>
        <dbReference type="SAM" id="Coils"/>
    </source>
</evidence>
<reference evidence="3" key="1">
    <citation type="journal article" date="2020" name="Stud. Mycol.">
        <title>101 Dothideomycetes genomes: a test case for predicting lifestyles and emergence of pathogens.</title>
        <authorList>
            <person name="Haridas S."/>
            <person name="Albert R."/>
            <person name="Binder M."/>
            <person name="Bloem J."/>
            <person name="Labutti K."/>
            <person name="Salamov A."/>
            <person name="Andreopoulos B."/>
            <person name="Baker S."/>
            <person name="Barry K."/>
            <person name="Bills G."/>
            <person name="Bluhm B."/>
            <person name="Cannon C."/>
            <person name="Castanera R."/>
            <person name="Culley D."/>
            <person name="Daum C."/>
            <person name="Ezra D."/>
            <person name="Gonzalez J."/>
            <person name="Henrissat B."/>
            <person name="Kuo A."/>
            <person name="Liang C."/>
            <person name="Lipzen A."/>
            <person name="Lutzoni F."/>
            <person name="Magnuson J."/>
            <person name="Mondo S."/>
            <person name="Nolan M."/>
            <person name="Ohm R."/>
            <person name="Pangilinan J."/>
            <person name="Park H.-J."/>
            <person name="Ramirez L."/>
            <person name="Alfaro M."/>
            <person name="Sun H."/>
            <person name="Tritt A."/>
            <person name="Yoshinaga Y."/>
            <person name="Zwiers L.-H."/>
            <person name="Turgeon B."/>
            <person name="Goodwin S."/>
            <person name="Spatafora J."/>
            <person name="Crous P."/>
            <person name="Grigoriev I."/>
        </authorList>
    </citation>
    <scope>NUCLEOTIDE SEQUENCE</scope>
    <source>
        <strain evidence="3">CBS 110217</strain>
    </source>
</reference>
<feature type="domain" description="Tc1-like transposase DDE" evidence="2">
    <location>
        <begin position="136"/>
        <end position="189"/>
    </location>
</feature>
<name>A0A9P4LNQ2_9PLEO</name>
<sequence length="202" mass="23386">MRSALIMMSKRTATAETVVSNSTEPLGTTTKALVTYILRRQRKEKQSAEEALKKENAQRKQDNNILQGNARAALHILQESDVNKRYNTRKKQYVPSKHDYKHGERRRGGIDGYHHCKGALKKLTPWINSLKEKGIPCLLLQDGAPAHKSRISRDYLTVERIERMWWPGHSPEVNASEHAWPWMRRHVTRDFTPSCTREECKS</sequence>
<evidence type="ECO:0000313" key="3">
    <source>
        <dbReference type="EMBL" id="KAF2030134.1"/>
    </source>
</evidence>
<keyword evidence="1" id="KW-0175">Coiled coil</keyword>
<dbReference type="Proteomes" id="UP000799777">
    <property type="component" value="Unassembled WGS sequence"/>
</dbReference>
<comment type="caution">
    <text evidence="3">The sequence shown here is derived from an EMBL/GenBank/DDBJ whole genome shotgun (WGS) entry which is preliminary data.</text>
</comment>
<dbReference type="AlphaFoldDB" id="A0A9P4LNQ2"/>